<feature type="non-terminal residue" evidence="1">
    <location>
        <position position="1"/>
    </location>
</feature>
<proteinExistence type="predicted"/>
<dbReference type="AlphaFoldDB" id="X1IWR0"/>
<reference evidence="1" key="1">
    <citation type="journal article" date="2014" name="Front. Microbiol.">
        <title>High frequency of phylogenetically diverse reductive dehalogenase-homologous genes in deep subseafloor sedimentary metagenomes.</title>
        <authorList>
            <person name="Kawai M."/>
            <person name="Futagami T."/>
            <person name="Toyoda A."/>
            <person name="Takaki Y."/>
            <person name="Nishi S."/>
            <person name="Hori S."/>
            <person name="Arai W."/>
            <person name="Tsubouchi T."/>
            <person name="Morono Y."/>
            <person name="Uchiyama I."/>
            <person name="Ito T."/>
            <person name="Fujiyama A."/>
            <person name="Inagaki F."/>
            <person name="Takami H."/>
        </authorList>
    </citation>
    <scope>NUCLEOTIDE SEQUENCE</scope>
    <source>
        <strain evidence="1">Expedition CK06-06</strain>
    </source>
</reference>
<dbReference type="EMBL" id="BARU01027390">
    <property type="protein sequence ID" value="GAH73695.1"/>
    <property type="molecule type" value="Genomic_DNA"/>
</dbReference>
<gene>
    <name evidence="1" type="ORF">S03H2_43857</name>
</gene>
<name>X1IWR0_9ZZZZ</name>
<organism evidence="1">
    <name type="scientific">marine sediment metagenome</name>
    <dbReference type="NCBI Taxonomy" id="412755"/>
    <lineage>
        <taxon>unclassified sequences</taxon>
        <taxon>metagenomes</taxon>
        <taxon>ecological metagenomes</taxon>
    </lineage>
</organism>
<comment type="caution">
    <text evidence="1">The sequence shown here is derived from an EMBL/GenBank/DDBJ whole genome shotgun (WGS) entry which is preliminary data.</text>
</comment>
<accession>X1IWR0</accession>
<protein>
    <submittedName>
        <fullName evidence="1">Uncharacterized protein</fullName>
    </submittedName>
</protein>
<feature type="non-terminal residue" evidence="1">
    <location>
        <position position="270"/>
    </location>
</feature>
<evidence type="ECO:0000313" key="1">
    <source>
        <dbReference type="EMBL" id="GAH73695.1"/>
    </source>
</evidence>
<sequence length="270" mass="31319">AQGDECCSRHAIYSACTYNDPMGIIGSHDSYCRSIRGRLAELMTQDCFHFMRPEVPEHEYSFDTDFVSGLDEYTDEGRPIRSRLTVTMYFEGEQREFVHRWQTQGTWDIPSNSGTTWNGHGNKLRNRYKEGPYIIEIMERFEKKPVDCQVTPDKEELNAGEVIDIELTDFRDVFGESSREFNRIIVHAYAGEIMNGEECNIGPDYKVFRVNDGAITVKYKAPYDCEEPEDRITVYSSCDILPLSRIPMNETQIYERLVEKTLDIKCYDAN</sequence>